<comment type="caution">
    <text evidence="4">The sequence shown here is derived from an EMBL/GenBank/DDBJ whole genome shotgun (WGS) entry which is preliminary data.</text>
</comment>
<gene>
    <name evidence="4" type="ORF">HMPREF0493_1121</name>
</gene>
<reference evidence="4 5" key="1">
    <citation type="submission" date="2010-04" db="EMBL/GenBank/DDBJ databases">
        <authorList>
            <person name="Muzny D."/>
            <person name="Qin X."/>
            <person name="Deng J."/>
            <person name="Jiang H."/>
            <person name="Liu Y."/>
            <person name="Qu J."/>
            <person name="Song X.-Z."/>
            <person name="Zhang L."/>
            <person name="Thornton R."/>
            <person name="Coyle M."/>
            <person name="Francisco L."/>
            <person name="Jackson L."/>
            <person name="Javaid M."/>
            <person name="Korchina V."/>
            <person name="Kovar C."/>
            <person name="Mata R."/>
            <person name="Mathew T."/>
            <person name="Ngo R."/>
            <person name="Nguyen L."/>
            <person name="Nguyen N."/>
            <person name="Okwuonu G."/>
            <person name="Ongeri F."/>
            <person name="Pham C."/>
            <person name="Simmons D."/>
            <person name="Wilczek-Boney K."/>
            <person name="Hale W."/>
            <person name="Jakkamsetti A."/>
            <person name="Pham P."/>
            <person name="Ruth R."/>
            <person name="San Lucas F."/>
            <person name="Warren J."/>
            <person name="Zhang J."/>
            <person name="Zhao Z."/>
            <person name="Zhou C."/>
            <person name="Zhu D."/>
            <person name="Lee S."/>
            <person name="Bess C."/>
            <person name="Blankenburg K."/>
            <person name="Forbes L."/>
            <person name="Fu Q."/>
            <person name="Gubbala S."/>
            <person name="Hirani K."/>
            <person name="Jayaseelan J.C."/>
            <person name="Lara F."/>
            <person name="Munidasa M."/>
            <person name="Palculict T."/>
            <person name="Patil S."/>
            <person name="Pu L.-L."/>
            <person name="Saada N."/>
            <person name="Tang L."/>
            <person name="Weissenberger G."/>
            <person name="Zhu Y."/>
            <person name="Hemphill L."/>
            <person name="Shang Y."/>
            <person name="Youmans B."/>
            <person name="Ayvaz T."/>
            <person name="Ross M."/>
            <person name="Santibanez J."/>
            <person name="Aqrawi P."/>
            <person name="Gross S."/>
            <person name="Joshi V."/>
            <person name="Fowler G."/>
            <person name="Nazareth L."/>
            <person name="Reid J."/>
            <person name="Worley K."/>
            <person name="Petrosino J."/>
            <person name="Highlander S."/>
            <person name="Gibbs R."/>
        </authorList>
    </citation>
    <scope>NUCLEOTIDE SEQUENCE [LARGE SCALE GENOMIC DNA]</scope>
    <source>
        <strain evidence="4 5">DSM 11664</strain>
    </source>
</reference>
<dbReference type="EMBL" id="ADNY01000042">
    <property type="protein sequence ID" value="EFG55256.1"/>
    <property type="molecule type" value="Genomic_DNA"/>
</dbReference>
<keyword evidence="2" id="KW-0808">Transferase</keyword>
<dbReference type="Pfam" id="PF04204">
    <property type="entry name" value="HTS"/>
    <property type="match status" value="1"/>
</dbReference>
<accession>D4YUB0</accession>
<dbReference type="eggNOG" id="COG1897">
    <property type="taxonomic scope" value="Bacteria"/>
</dbReference>
<keyword evidence="1" id="KW-0028">Amino-acid biosynthesis</keyword>
<keyword evidence="5" id="KW-1185">Reference proteome</keyword>
<dbReference type="PATRIC" id="fig|585524.9.peg.284"/>
<evidence type="ECO:0000256" key="1">
    <source>
        <dbReference type="ARBA" id="ARBA00022605"/>
    </source>
</evidence>
<evidence type="ECO:0000313" key="4">
    <source>
        <dbReference type="EMBL" id="EFG55256.1"/>
    </source>
</evidence>
<dbReference type="Gene3D" id="3.40.50.880">
    <property type="match status" value="1"/>
</dbReference>
<dbReference type="Proteomes" id="UP000004069">
    <property type="component" value="Unassembled WGS sequence"/>
</dbReference>
<dbReference type="OrthoDB" id="9772423at2"/>
<sequence length="61" mass="7411">MGHPEYDRLTLEKEYHRDLAKGLKIKAPENYFLDSSHKKINYNWRSSSELIYQDWLNKLRA</sequence>
<dbReference type="AlphaFoldDB" id="D4YUB0"/>
<dbReference type="GO" id="GO:0008652">
    <property type="term" value="P:amino acid biosynthetic process"/>
    <property type="evidence" value="ECO:0007669"/>
    <property type="project" value="UniProtKB-KW"/>
</dbReference>
<dbReference type="PANTHER" id="PTHR20919:SF0">
    <property type="entry name" value="HOMOSERINE O-SUCCINYLTRANSFERASE"/>
    <property type="match status" value="1"/>
</dbReference>
<organism evidence="4 5">
    <name type="scientific">Lactobacillus amylolyticus DSM 11664</name>
    <dbReference type="NCBI Taxonomy" id="585524"/>
    <lineage>
        <taxon>Bacteria</taxon>
        <taxon>Bacillati</taxon>
        <taxon>Bacillota</taxon>
        <taxon>Bacilli</taxon>
        <taxon>Lactobacillales</taxon>
        <taxon>Lactobacillaceae</taxon>
        <taxon>Lactobacillus</taxon>
    </lineage>
</organism>
<evidence type="ECO:0000256" key="2">
    <source>
        <dbReference type="ARBA" id="ARBA00022679"/>
    </source>
</evidence>
<evidence type="ECO:0008006" key="6">
    <source>
        <dbReference type="Google" id="ProtNLM"/>
    </source>
</evidence>
<dbReference type="PANTHER" id="PTHR20919">
    <property type="entry name" value="HOMOSERINE O-SUCCINYLTRANSFERASE"/>
    <property type="match status" value="1"/>
</dbReference>
<name>D4YUB0_9LACO</name>
<proteinExistence type="predicted"/>
<evidence type="ECO:0000256" key="3">
    <source>
        <dbReference type="ARBA" id="ARBA00023315"/>
    </source>
</evidence>
<evidence type="ECO:0000313" key="5">
    <source>
        <dbReference type="Proteomes" id="UP000004069"/>
    </source>
</evidence>
<dbReference type="InterPro" id="IPR033752">
    <property type="entry name" value="MetA_family"/>
</dbReference>
<keyword evidence="3" id="KW-0012">Acyltransferase</keyword>
<dbReference type="SUPFAM" id="SSF52317">
    <property type="entry name" value="Class I glutamine amidotransferase-like"/>
    <property type="match status" value="1"/>
</dbReference>
<dbReference type="InterPro" id="IPR029062">
    <property type="entry name" value="Class_I_gatase-like"/>
</dbReference>
<protein>
    <recommendedName>
        <fullName evidence="6">Homoserine O-succinyltransferase</fullName>
    </recommendedName>
</protein>
<dbReference type="GO" id="GO:0008899">
    <property type="term" value="F:homoserine O-succinyltransferase activity"/>
    <property type="evidence" value="ECO:0007669"/>
    <property type="project" value="TreeGrafter"/>
</dbReference>